<keyword evidence="2" id="KW-0175">Coiled coil</keyword>
<dbReference type="RefSeq" id="WP_017039918.1">
    <property type="nucleotide sequence ID" value="NZ_AJYQ02000136.1"/>
</dbReference>
<dbReference type="NCBIfam" id="TIGR00254">
    <property type="entry name" value="GGDEF"/>
    <property type="match status" value="1"/>
</dbReference>
<dbReference type="Pfam" id="PF00990">
    <property type="entry name" value="GGDEF"/>
    <property type="match status" value="1"/>
</dbReference>
<keyword evidence="3" id="KW-0472">Membrane</keyword>
<dbReference type="Gene3D" id="3.30.70.270">
    <property type="match status" value="1"/>
</dbReference>
<dbReference type="GO" id="GO:0003824">
    <property type="term" value="F:catalytic activity"/>
    <property type="evidence" value="ECO:0007669"/>
    <property type="project" value="UniProtKB-ARBA"/>
</dbReference>
<gene>
    <name evidence="5" type="ORF">A1QO_14675</name>
</gene>
<dbReference type="InterPro" id="IPR000160">
    <property type="entry name" value="GGDEF_dom"/>
</dbReference>
<feature type="domain" description="GGDEF" evidence="4">
    <location>
        <begin position="306"/>
        <end position="439"/>
    </location>
</feature>
<reference evidence="5 6" key="1">
    <citation type="journal article" date="2012" name="Science">
        <title>Ecological populations of bacteria act as socially cohesive units of antibiotic production and resistance.</title>
        <authorList>
            <person name="Cordero O.X."/>
            <person name="Wildschutte H."/>
            <person name="Kirkup B."/>
            <person name="Proehl S."/>
            <person name="Ngo L."/>
            <person name="Hussain F."/>
            <person name="Le Roux F."/>
            <person name="Mincer T."/>
            <person name="Polz M.F."/>
        </authorList>
    </citation>
    <scope>NUCLEOTIDE SEQUENCE [LARGE SCALE GENOMIC DNA]</scope>
    <source>
        <strain evidence="5 6">ZF-129</strain>
    </source>
</reference>
<dbReference type="InterPro" id="IPR052163">
    <property type="entry name" value="DGC-Regulatory_Protein"/>
</dbReference>
<accession>A0A1E5BAI3</accession>
<evidence type="ECO:0000256" key="1">
    <source>
        <dbReference type="ARBA" id="ARBA00001946"/>
    </source>
</evidence>
<comment type="caution">
    <text evidence="5">The sequence shown here is derived from an EMBL/GenBank/DDBJ whole genome shotgun (WGS) entry which is preliminary data.</text>
</comment>
<dbReference type="CDD" id="cd01949">
    <property type="entry name" value="GGDEF"/>
    <property type="match status" value="1"/>
</dbReference>
<dbReference type="AlphaFoldDB" id="A0A1E5BAI3"/>
<dbReference type="STRING" id="1187848.A1QO_14675"/>
<keyword evidence="3" id="KW-1133">Transmembrane helix</keyword>
<evidence type="ECO:0000259" key="4">
    <source>
        <dbReference type="PROSITE" id="PS50887"/>
    </source>
</evidence>
<comment type="cofactor">
    <cofactor evidence="1">
        <name>Mg(2+)</name>
        <dbReference type="ChEBI" id="CHEBI:18420"/>
    </cofactor>
</comment>
<evidence type="ECO:0000256" key="2">
    <source>
        <dbReference type="SAM" id="Coils"/>
    </source>
</evidence>
<dbReference type="PANTHER" id="PTHR46663:SF2">
    <property type="entry name" value="GGDEF DOMAIN-CONTAINING PROTEIN"/>
    <property type="match status" value="1"/>
</dbReference>
<evidence type="ECO:0000313" key="6">
    <source>
        <dbReference type="Proteomes" id="UP000094741"/>
    </source>
</evidence>
<feature type="transmembrane region" description="Helical" evidence="3">
    <location>
        <begin position="173"/>
        <end position="195"/>
    </location>
</feature>
<dbReference type="PROSITE" id="PS50887">
    <property type="entry name" value="GGDEF"/>
    <property type="match status" value="1"/>
</dbReference>
<evidence type="ECO:0000256" key="3">
    <source>
        <dbReference type="SAM" id="Phobius"/>
    </source>
</evidence>
<dbReference type="Proteomes" id="UP000094741">
    <property type="component" value="Unassembled WGS sequence"/>
</dbReference>
<dbReference type="PANTHER" id="PTHR46663">
    <property type="entry name" value="DIGUANYLATE CYCLASE DGCT-RELATED"/>
    <property type="match status" value="1"/>
</dbReference>
<evidence type="ECO:0000313" key="5">
    <source>
        <dbReference type="EMBL" id="OEE30925.1"/>
    </source>
</evidence>
<sequence length="445" mass="49753">MMNSILHKLSFLAVSAFLLVALVSASLLNIRDKHQLGDSQMKTILEIQLRVDMLRSQLWVFLQRGDQESLEEVYIAQQNLAKNLSQQMDFPASIGNLKRMNHSLAVLLRQEINLYSLSTSLSNTTNSSPSPNEEAILLLHSRYNMIVQTMEEELFHLQTNVLSKQSIHNETSIVKTALILLFFSIMVAVLALLILKQFRIGSNVIKSGIYKLSTGDFSSRIVHPKLDEEFAIIVNFFNEMKGSLQEHTVTKDQLEKEIQLKTSTLRKQTEQLQYLSERDSLTGVLNRRAFHVSLGKAMGAASNSDNKIAIIFIDLDKFKLVNDTKGHLAGDKVLLTYATRLKQASRPTDIIGRLGGDEFAMCLTSLNSTDRIESILQGLLTELDKPIALDDEDVSVTSSIGVSIYPTESESLDELLDLADKAMYQAKQQSSSAYHGQFVKNVKAG</sequence>
<dbReference type="SMART" id="SM00267">
    <property type="entry name" value="GGDEF"/>
    <property type="match status" value="1"/>
</dbReference>
<name>A0A1E5BAI3_9VIBR</name>
<keyword evidence="3" id="KW-0812">Transmembrane</keyword>
<dbReference type="Gene3D" id="6.10.340.10">
    <property type="match status" value="1"/>
</dbReference>
<feature type="coiled-coil region" evidence="2">
    <location>
        <begin position="237"/>
        <end position="271"/>
    </location>
</feature>
<protein>
    <recommendedName>
        <fullName evidence="4">GGDEF domain-containing protein</fullName>
    </recommendedName>
</protein>
<dbReference type="FunFam" id="3.30.70.270:FF:000001">
    <property type="entry name" value="Diguanylate cyclase domain protein"/>
    <property type="match status" value="1"/>
</dbReference>
<organism evidence="5 6">
    <name type="scientific">Vibrio genomosp. F10 str. ZF-129</name>
    <dbReference type="NCBI Taxonomy" id="1187848"/>
    <lineage>
        <taxon>Bacteria</taxon>
        <taxon>Pseudomonadati</taxon>
        <taxon>Pseudomonadota</taxon>
        <taxon>Gammaproteobacteria</taxon>
        <taxon>Vibrionales</taxon>
        <taxon>Vibrionaceae</taxon>
        <taxon>Vibrio</taxon>
    </lineage>
</organism>
<dbReference type="InterPro" id="IPR029787">
    <property type="entry name" value="Nucleotide_cyclase"/>
</dbReference>
<dbReference type="eggNOG" id="COG2199">
    <property type="taxonomic scope" value="Bacteria"/>
</dbReference>
<proteinExistence type="predicted"/>
<dbReference type="InterPro" id="IPR043128">
    <property type="entry name" value="Rev_trsase/Diguanyl_cyclase"/>
</dbReference>
<dbReference type="OrthoDB" id="766410at2"/>
<dbReference type="EMBL" id="AJYQ02000136">
    <property type="protein sequence ID" value="OEE30925.1"/>
    <property type="molecule type" value="Genomic_DNA"/>
</dbReference>
<dbReference type="SUPFAM" id="SSF55073">
    <property type="entry name" value="Nucleotide cyclase"/>
    <property type="match status" value="1"/>
</dbReference>